<feature type="transmembrane region" description="Helical" evidence="14">
    <location>
        <begin position="199"/>
        <end position="225"/>
    </location>
</feature>
<dbReference type="InterPro" id="IPR008365">
    <property type="entry name" value="Prostanoid_rcpt"/>
</dbReference>
<keyword evidence="11 13" id="KW-0807">Transducer</keyword>
<evidence type="ECO:0000256" key="6">
    <source>
        <dbReference type="ARBA" id="ARBA00023040"/>
    </source>
</evidence>
<proteinExistence type="inferred from homology"/>
<feature type="transmembrane region" description="Helical" evidence="14">
    <location>
        <begin position="149"/>
        <end position="169"/>
    </location>
</feature>
<reference evidence="16" key="1">
    <citation type="submission" date="2025-08" db="UniProtKB">
        <authorList>
            <consortium name="Ensembl"/>
        </authorList>
    </citation>
    <scope>IDENTIFICATION</scope>
</reference>
<feature type="transmembrane region" description="Helical" evidence="14">
    <location>
        <begin position="61"/>
        <end position="89"/>
    </location>
</feature>
<name>A0A8C5QDK3_9ANUR</name>
<dbReference type="Proteomes" id="UP000694569">
    <property type="component" value="Unplaced"/>
</dbReference>
<keyword evidence="9 13" id="KW-0675">Receptor</keyword>
<dbReference type="Ensembl" id="ENSLLET00000036343.1">
    <property type="protein sequence ID" value="ENSLLEP00000035008.1"/>
    <property type="gene ID" value="ENSLLEG00000022172.1"/>
</dbReference>
<dbReference type="PRINTS" id="PR01788">
    <property type="entry name" value="PROSTANOIDR"/>
</dbReference>
<feature type="domain" description="G-protein coupled receptors family 1 profile" evidence="15">
    <location>
        <begin position="40"/>
        <end position="300"/>
    </location>
</feature>
<organism evidence="16 17">
    <name type="scientific">Leptobrachium leishanense</name>
    <name type="common">Leishan spiny toad</name>
    <dbReference type="NCBI Taxonomy" id="445787"/>
    <lineage>
        <taxon>Eukaryota</taxon>
        <taxon>Metazoa</taxon>
        <taxon>Chordata</taxon>
        <taxon>Craniata</taxon>
        <taxon>Vertebrata</taxon>
        <taxon>Euteleostomi</taxon>
        <taxon>Amphibia</taxon>
        <taxon>Batrachia</taxon>
        <taxon>Anura</taxon>
        <taxon>Pelobatoidea</taxon>
        <taxon>Megophryidae</taxon>
        <taxon>Leptobrachium</taxon>
    </lineage>
</organism>
<dbReference type="OrthoDB" id="5959154at2759"/>
<keyword evidence="7 14" id="KW-0472">Membrane</keyword>
<protein>
    <recommendedName>
        <fullName evidence="2">Prostaglandin F2-alpha receptor</fullName>
    </recommendedName>
    <alternativeName>
        <fullName evidence="12">Prostanoid FP receptor</fullName>
    </alternativeName>
</protein>
<evidence type="ECO:0000313" key="16">
    <source>
        <dbReference type="Ensembl" id="ENSLLEP00000035008.1"/>
    </source>
</evidence>
<evidence type="ECO:0000256" key="1">
    <source>
        <dbReference type="ARBA" id="ARBA00004651"/>
    </source>
</evidence>
<dbReference type="GO" id="GO:0033993">
    <property type="term" value="P:response to lipid"/>
    <property type="evidence" value="ECO:0007669"/>
    <property type="project" value="UniProtKB-ARBA"/>
</dbReference>
<keyword evidence="6 13" id="KW-0297">G-protein coupled receptor</keyword>
<comment type="subcellular location">
    <subcellularLocation>
        <location evidence="1">Cell membrane</location>
        <topology evidence="1">Multi-pass membrane protein</topology>
    </subcellularLocation>
</comment>
<evidence type="ECO:0000256" key="3">
    <source>
        <dbReference type="ARBA" id="ARBA00022475"/>
    </source>
</evidence>
<dbReference type="SUPFAM" id="SSF81321">
    <property type="entry name" value="Family A G protein-coupled receptor-like"/>
    <property type="match status" value="1"/>
</dbReference>
<keyword evidence="8" id="KW-1015">Disulfide bond</keyword>
<dbReference type="GO" id="GO:0005886">
    <property type="term" value="C:plasma membrane"/>
    <property type="evidence" value="ECO:0007669"/>
    <property type="project" value="UniProtKB-SubCell"/>
</dbReference>
<dbReference type="GO" id="GO:0007189">
    <property type="term" value="P:adenylate cyclase-activating G protein-coupled receptor signaling pathway"/>
    <property type="evidence" value="ECO:0007669"/>
    <property type="project" value="TreeGrafter"/>
</dbReference>
<evidence type="ECO:0000256" key="5">
    <source>
        <dbReference type="ARBA" id="ARBA00022989"/>
    </source>
</evidence>
<dbReference type="GO" id="GO:0004958">
    <property type="term" value="F:prostaglandin F receptor activity"/>
    <property type="evidence" value="ECO:0007669"/>
    <property type="project" value="InterPro"/>
</dbReference>
<gene>
    <name evidence="16" type="primary">PTGFR</name>
</gene>
<evidence type="ECO:0000256" key="10">
    <source>
        <dbReference type="ARBA" id="ARBA00023180"/>
    </source>
</evidence>
<dbReference type="PROSITE" id="PS00237">
    <property type="entry name" value="G_PROTEIN_RECEP_F1_1"/>
    <property type="match status" value="1"/>
</dbReference>
<dbReference type="PANTHER" id="PTHR11866">
    <property type="entry name" value="G-PROTEIN COUPLED RECEPTOR FAMILY 1 MEMBER"/>
    <property type="match status" value="1"/>
</dbReference>
<evidence type="ECO:0000256" key="8">
    <source>
        <dbReference type="ARBA" id="ARBA00023157"/>
    </source>
</evidence>
<feature type="transmembrane region" description="Helical" evidence="14">
    <location>
        <begin position="245"/>
        <end position="264"/>
    </location>
</feature>
<keyword evidence="17" id="KW-1185">Reference proteome</keyword>
<evidence type="ECO:0000256" key="4">
    <source>
        <dbReference type="ARBA" id="ARBA00022692"/>
    </source>
</evidence>
<dbReference type="CDD" id="cd15145">
    <property type="entry name" value="7tmA_FP"/>
    <property type="match status" value="1"/>
</dbReference>
<dbReference type="GO" id="GO:0006954">
    <property type="term" value="P:inflammatory response"/>
    <property type="evidence" value="ECO:0007669"/>
    <property type="project" value="TreeGrafter"/>
</dbReference>
<evidence type="ECO:0000256" key="7">
    <source>
        <dbReference type="ARBA" id="ARBA00023136"/>
    </source>
</evidence>
<evidence type="ECO:0000256" key="12">
    <source>
        <dbReference type="ARBA" id="ARBA00030154"/>
    </source>
</evidence>
<dbReference type="InterPro" id="IPR000276">
    <property type="entry name" value="GPCR_Rhodpsn"/>
</dbReference>
<keyword evidence="4 13" id="KW-0812">Transmembrane</keyword>
<evidence type="ECO:0000256" key="14">
    <source>
        <dbReference type="SAM" id="Phobius"/>
    </source>
</evidence>
<dbReference type="PANTHER" id="PTHR11866:SF4">
    <property type="entry name" value="PROSTAGLANDIN F2-ALPHA RECEPTOR"/>
    <property type="match status" value="1"/>
</dbReference>
<feature type="transmembrane region" description="Helical" evidence="14">
    <location>
        <begin position="101"/>
        <end position="128"/>
    </location>
</feature>
<dbReference type="InterPro" id="IPR017452">
    <property type="entry name" value="GPCR_Rhodpsn_7TM"/>
</dbReference>
<reference evidence="16" key="2">
    <citation type="submission" date="2025-09" db="UniProtKB">
        <authorList>
            <consortium name="Ensembl"/>
        </authorList>
    </citation>
    <scope>IDENTIFICATION</scope>
</reference>
<evidence type="ECO:0000259" key="15">
    <source>
        <dbReference type="PROSITE" id="PS50262"/>
    </source>
</evidence>
<dbReference type="GO" id="GO:0007204">
    <property type="term" value="P:positive regulation of cytosolic calcium ion concentration"/>
    <property type="evidence" value="ECO:0007669"/>
    <property type="project" value="TreeGrafter"/>
</dbReference>
<dbReference type="FunFam" id="1.20.1070.10:FF:000129">
    <property type="entry name" value="Prostaglandin F2-alpha receptor"/>
    <property type="match status" value="1"/>
</dbReference>
<dbReference type="PROSITE" id="PS50262">
    <property type="entry name" value="G_PROTEIN_RECEP_F1_2"/>
    <property type="match status" value="1"/>
</dbReference>
<sequence>MNNSSESMAPGGAPTNSTYLTEQKISIFFSIVFMTVGIISNSMAIVILMKAYQRFRKKSKASFLLFASGLVITDLFGHLINGTIALFVYASKRDWLRFDRSNILCSIFGMCMVFFGLCPLLLGCVMAVERCIGVTKPIFHSTKMTSRHAKIILGMVWLFGVFVALVPILTLRDYHIQGSRTWCFLKTEQIENWLDQFNLLFFSSVGFLALAISFLCNATTGLTLLRSKMKSQQYRQGRSHHIEMIIQLLAIMCVCCICWTPFLFTMADIGLNGDSLDSRKTILFSLRMATWNQILDPWVYILLRKTVLKKLFRIARSCCGVEIVRVHTWEFSSFKNSLKVATISDSSGCVRTNTFPNMPKSDTDQKCELTETKQLFTLRDN</sequence>
<feature type="transmembrane region" description="Helical" evidence="14">
    <location>
        <begin position="284"/>
        <end position="303"/>
    </location>
</feature>
<evidence type="ECO:0000256" key="13">
    <source>
        <dbReference type="RuleBase" id="RU000688"/>
    </source>
</evidence>
<keyword evidence="5 14" id="KW-1133">Transmembrane helix</keyword>
<evidence type="ECO:0000256" key="2">
    <source>
        <dbReference type="ARBA" id="ARBA00013486"/>
    </source>
</evidence>
<keyword evidence="3" id="KW-1003">Cell membrane</keyword>
<accession>A0A8C5QDK3</accession>
<dbReference type="PRINTS" id="PR00237">
    <property type="entry name" value="GPCRRHODOPSN"/>
</dbReference>
<dbReference type="AlphaFoldDB" id="A0A8C5QDK3"/>
<dbReference type="Gene3D" id="1.20.1070.10">
    <property type="entry name" value="Rhodopsin 7-helix transmembrane proteins"/>
    <property type="match status" value="1"/>
</dbReference>
<evidence type="ECO:0000256" key="11">
    <source>
        <dbReference type="ARBA" id="ARBA00023224"/>
    </source>
</evidence>
<dbReference type="PRINTS" id="PR00855">
    <property type="entry name" value="PRSTNOIDFPR"/>
</dbReference>
<dbReference type="GeneTree" id="ENSGT01030000234559"/>
<evidence type="ECO:0000313" key="17">
    <source>
        <dbReference type="Proteomes" id="UP000694569"/>
    </source>
</evidence>
<dbReference type="InterPro" id="IPR000141">
    <property type="entry name" value="PglndnF_rcpt"/>
</dbReference>
<keyword evidence="10" id="KW-0325">Glycoprotein</keyword>
<feature type="transmembrane region" description="Helical" evidence="14">
    <location>
        <begin position="25"/>
        <end position="49"/>
    </location>
</feature>
<comment type="similarity">
    <text evidence="13">Belongs to the G-protein coupled receptor 1 family.</text>
</comment>
<evidence type="ECO:0000256" key="9">
    <source>
        <dbReference type="ARBA" id="ARBA00023170"/>
    </source>
</evidence>
<dbReference type="Pfam" id="PF00001">
    <property type="entry name" value="7tm_1"/>
    <property type="match status" value="1"/>
</dbReference>